<evidence type="ECO:0000256" key="1">
    <source>
        <dbReference type="ARBA" id="ARBA00005392"/>
    </source>
</evidence>
<evidence type="ECO:0000256" key="7">
    <source>
        <dbReference type="RuleBase" id="RU365023"/>
    </source>
</evidence>
<gene>
    <name evidence="10" type="ORF">CCAM_LOCUS22895</name>
</gene>
<dbReference type="PROSITE" id="PS50842">
    <property type="entry name" value="EXPANSIN_EG45"/>
    <property type="match status" value="1"/>
</dbReference>
<dbReference type="Gene3D" id="2.60.40.760">
    <property type="entry name" value="Expansin, cellulose-binding-like domain"/>
    <property type="match status" value="1"/>
</dbReference>
<dbReference type="SMART" id="SM00837">
    <property type="entry name" value="DPBB_1"/>
    <property type="match status" value="1"/>
</dbReference>
<proteinExistence type="inferred from homology"/>
<dbReference type="GO" id="GO:0016020">
    <property type="term" value="C:membrane"/>
    <property type="evidence" value="ECO:0007669"/>
    <property type="project" value="UniProtKB-SubCell"/>
</dbReference>
<keyword evidence="5" id="KW-0472">Membrane</keyword>
<dbReference type="AlphaFoldDB" id="A0A484LXY6"/>
<dbReference type="InterPro" id="IPR036908">
    <property type="entry name" value="RlpA-like_sf"/>
</dbReference>
<evidence type="ECO:0000256" key="2">
    <source>
        <dbReference type="ARBA" id="ARBA00022512"/>
    </source>
</evidence>
<sequence>MWFVGLPTGVIQSAGGACGYGNLYKTGYGTNIAALSTTLFNDGLACGSCYELRCTGQNCVPPGSITVTATDLCPPNPSLPNDDGGWCNPPRPHFDLSQPAYLQIAIYKAGIVPVIYRRVPCKKKGGINFTMKGHMYFNLVLVSNVGGSGDVRTVKIKGSKTGWLQMSRNWGQNWQSDVVLIGQSLSFQVTICDGSTLINKDVVPSNWQFGQTFEGSQF</sequence>
<keyword evidence="6 7" id="KW-0961">Cell wall biogenesis/degradation</keyword>
<dbReference type="GO" id="GO:0009664">
    <property type="term" value="P:plant-type cell wall organization"/>
    <property type="evidence" value="ECO:0007669"/>
    <property type="project" value="InterPro"/>
</dbReference>
<keyword evidence="3 7" id="KW-0964">Secreted</keyword>
<evidence type="ECO:0000313" key="11">
    <source>
        <dbReference type="Proteomes" id="UP000595140"/>
    </source>
</evidence>
<reference evidence="10 11" key="1">
    <citation type="submission" date="2018-04" db="EMBL/GenBank/DDBJ databases">
        <authorList>
            <person name="Vogel A."/>
        </authorList>
    </citation>
    <scope>NUCLEOTIDE SEQUENCE [LARGE SCALE GENOMIC DNA]</scope>
</reference>
<dbReference type="InterPro" id="IPR036749">
    <property type="entry name" value="Expansin_CBD_sf"/>
</dbReference>
<dbReference type="SUPFAM" id="SSF49590">
    <property type="entry name" value="PHL pollen allergen"/>
    <property type="match status" value="1"/>
</dbReference>
<evidence type="ECO:0000313" key="10">
    <source>
        <dbReference type="EMBL" id="VFQ81119.1"/>
    </source>
</evidence>
<dbReference type="Gene3D" id="2.40.40.10">
    <property type="entry name" value="RlpA-like domain"/>
    <property type="match status" value="1"/>
</dbReference>
<dbReference type="PANTHER" id="PTHR31867">
    <property type="entry name" value="EXPANSIN-A15"/>
    <property type="match status" value="1"/>
</dbReference>
<feature type="domain" description="Expansin-like EG45" evidence="8">
    <location>
        <begin position="15"/>
        <end position="126"/>
    </location>
</feature>
<evidence type="ECO:0000259" key="8">
    <source>
        <dbReference type="PROSITE" id="PS50842"/>
    </source>
</evidence>
<dbReference type="PRINTS" id="PR01226">
    <property type="entry name" value="EXPANSIN"/>
</dbReference>
<comment type="function">
    <text evidence="7">Causes loosening and extension of plant cell walls by disrupting non-covalent bonding between cellulose microfibrils and matrix glucans. No enzymatic activity has been found.</text>
</comment>
<name>A0A484LXY6_9ASTE</name>
<evidence type="ECO:0000256" key="4">
    <source>
        <dbReference type="ARBA" id="ARBA00022729"/>
    </source>
</evidence>
<feature type="domain" description="Expansin-like CBD" evidence="9">
    <location>
        <begin position="136"/>
        <end position="215"/>
    </location>
</feature>
<keyword evidence="11" id="KW-1185">Reference proteome</keyword>
<dbReference type="InterPro" id="IPR007112">
    <property type="entry name" value="Expansin/allergen_DPBB_dom"/>
</dbReference>
<dbReference type="SUPFAM" id="SSF50685">
    <property type="entry name" value="Barwin-like endoglucanases"/>
    <property type="match status" value="1"/>
</dbReference>
<dbReference type="Pfam" id="PF03330">
    <property type="entry name" value="DPBB_1"/>
    <property type="match status" value="1"/>
</dbReference>
<evidence type="ECO:0000256" key="6">
    <source>
        <dbReference type="ARBA" id="ARBA00023316"/>
    </source>
</evidence>
<organism evidence="10 11">
    <name type="scientific">Cuscuta campestris</name>
    <dbReference type="NCBI Taxonomy" id="132261"/>
    <lineage>
        <taxon>Eukaryota</taxon>
        <taxon>Viridiplantae</taxon>
        <taxon>Streptophyta</taxon>
        <taxon>Embryophyta</taxon>
        <taxon>Tracheophyta</taxon>
        <taxon>Spermatophyta</taxon>
        <taxon>Magnoliopsida</taxon>
        <taxon>eudicotyledons</taxon>
        <taxon>Gunneridae</taxon>
        <taxon>Pentapetalae</taxon>
        <taxon>asterids</taxon>
        <taxon>lamiids</taxon>
        <taxon>Solanales</taxon>
        <taxon>Convolvulaceae</taxon>
        <taxon>Cuscuteae</taxon>
        <taxon>Cuscuta</taxon>
        <taxon>Cuscuta subgen. Grammica</taxon>
        <taxon>Cuscuta sect. Cleistogrammica</taxon>
    </lineage>
</organism>
<dbReference type="CDD" id="cd22274">
    <property type="entry name" value="DPBB_EXPA_N"/>
    <property type="match status" value="1"/>
</dbReference>
<evidence type="ECO:0000256" key="5">
    <source>
        <dbReference type="ARBA" id="ARBA00023136"/>
    </source>
</evidence>
<dbReference type="Pfam" id="PF01357">
    <property type="entry name" value="Expansin_C"/>
    <property type="match status" value="1"/>
</dbReference>
<dbReference type="GO" id="GO:0005576">
    <property type="term" value="C:extracellular region"/>
    <property type="evidence" value="ECO:0007669"/>
    <property type="project" value="InterPro"/>
</dbReference>
<dbReference type="InterPro" id="IPR007118">
    <property type="entry name" value="Expan_Lol_pI"/>
</dbReference>
<dbReference type="InterPro" id="IPR007117">
    <property type="entry name" value="Expansin_CBD"/>
</dbReference>
<dbReference type="EMBL" id="OOIL02002239">
    <property type="protein sequence ID" value="VFQ81119.1"/>
    <property type="molecule type" value="Genomic_DNA"/>
</dbReference>
<dbReference type="PROSITE" id="PS50843">
    <property type="entry name" value="EXPANSIN_CBD"/>
    <property type="match status" value="1"/>
</dbReference>
<keyword evidence="4" id="KW-0732">Signal</keyword>
<dbReference type="Proteomes" id="UP000595140">
    <property type="component" value="Unassembled WGS sequence"/>
</dbReference>
<accession>A0A484LXY6</accession>
<dbReference type="InterPro" id="IPR002963">
    <property type="entry name" value="Expansin"/>
</dbReference>
<comment type="similarity">
    <text evidence="1 7">Belongs to the expansin family. Expansin A subfamily.</text>
</comment>
<dbReference type="OrthoDB" id="5823761at2759"/>
<evidence type="ECO:0000256" key="3">
    <source>
        <dbReference type="ARBA" id="ARBA00022525"/>
    </source>
</evidence>
<comment type="subcellular location">
    <subcellularLocation>
        <location evidence="7">Secreted</location>
        <location evidence="7">Cell wall</location>
    </subcellularLocation>
    <subcellularLocation>
        <location evidence="7">Membrane</location>
        <topology evidence="7">Peripheral membrane protein</topology>
    </subcellularLocation>
</comment>
<protein>
    <recommendedName>
        <fullName evidence="7">Expansin</fullName>
    </recommendedName>
</protein>
<dbReference type="GO" id="GO:0009653">
    <property type="term" value="P:anatomical structure morphogenesis"/>
    <property type="evidence" value="ECO:0007669"/>
    <property type="project" value="UniProtKB-ARBA"/>
</dbReference>
<dbReference type="PRINTS" id="PR01225">
    <property type="entry name" value="EXPANSNFAMLY"/>
</dbReference>
<dbReference type="FunFam" id="2.60.40.760:FF:000001">
    <property type="entry name" value="Expansin"/>
    <property type="match status" value="1"/>
</dbReference>
<dbReference type="InterPro" id="IPR009009">
    <property type="entry name" value="RlpA-like_DPBB"/>
</dbReference>
<keyword evidence="2 7" id="KW-0134">Cell wall</keyword>
<evidence type="ECO:0000259" key="9">
    <source>
        <dbReference type="PROSITE" id="PS50843"/>
    </source>
</evidence>